<gene>
    <name evidence="4" type="primary">LIPT1</name>
    <name evidence="4" type="ORF">TNCT_104151</name>
</gene>
<organism evidence="4 5">
    <name type="scientific">Trichonephila clavata</name>
    <name type="common">Joro spider</name>
    <name type="synonym">Nephila clavata</name>
    <dbReference type="NCBI Taxonomy" id="2740835"/>
    <lineage>
        <taxon>Eukaryota</taxon>
        <taxon>Metazoa</taxon>
        <taxon>Ecdysozoa</taxon>
        <taxon>Arthropoda</taxon>
        <taxon>Chelicerata</taxon>
        <taxon>Arachnida</taxon>
        <taxon>Araneae</taxon>
        <taxon>Araneomorphae</taxon>
        <taxon>Entelegynae</taxon>
        <taxon>Araneoidea</taxon>
        <taxon>Nephilidae</taxon>
        <taxon>Trichonephila</taxon>
    </lineage>
</organism>
<evidence type="ECO:0000256" key="2">
    <source>
        <dbReference type="ARBA" id="ARBA00008242"/>
    </source>
</evidence>
<feature type="domain" description="BPL/LPL catalytic" evidence="3">
    <location>
        <begin position="69"/>
        <end position="242"/>
    </location>
</feature>
<dbReference type="SUPFAM" id="SSF55681">
    <property type="entry name" value="Class II aaRS and biotin synthetases"/>
    <property type="match status" value="1"/>
</dbReference>
<accession>A0A8X6J0E1</accession>
<dbReference type="GO" id="GO:0017118">
    <property type="term" value="F:lipoyltransferase activity"/>
    <property type="evidence" value="ECO:0007669"/>
    <property type="project" value="TreeGrafter"/>
</dbReference>
<sequence length="353" mass="40938">MNTIMKFKGQIIASFRSLSSASKKIKVTCQKTNLLNINNHNTIIISQSHDIFENLALEDWLYSNYDLSSKDISILLMWYNGPSVIVGRHQNPWVECSVNFCEANNINIVRRNSGGGTVYHDFGNLNFSFITPRKKYDRKRNLELICESVRRRWLINLNITKRDDILYNNEFKKGVKSKATSSLRAKVINLNSICSDIDTIKVIEAVKDYFKQLYEVTDKNILCIHPNEDMCPGINKILEELKSWEWRFGHTPQFSITKSFPISFPVSDLETKNPVFNVEIILNIVKGRIESINLNPQILKNESYEALNQNIVNSCLSPKIQDMCFKWIHDCDDKLICQFVQHCILEMILDIFK</sequence>
<evidence type="ECO:0000256" key="1">
    <source>
        <dbReference type="ARBA" id="ARBA00005085"/>
    </source>
</evidence>
<evidence type="ECO:0000313" key="4">
    <source>
        <dbReference type="EMBL" id="GFR14670.1"/>
    </source>
</evidence>
<reference evidence="4" key="1">
    <citation type="submission" date="2020-07" db="EMBL/GenBank/DDBJ databases">
        <title>Multicomponent nature underlies the extraordinary mechanical properties of spider dragline silk.</title>
        <authorList>
            <person name="Kono N."/>
            <person name="Nakamura H."/>
            <person name="Mori M."/>
            <person name="Yoshida Y."/>
            <person name="Ohtoshi R."/>
            <person name="Malay A.D."/>
            <person name="Moran D.A.P."/>
            <person name="Tomita M."/>
            <person name="Numata K."/>
            <person name="Arakawa K."/>
        </authorList>
    </citation>
    <scope>NUCLEOTIDE SEQUENCE</scope>
</reference>
<dbReference type="PANTHER" id="PTHR12561:SF3">
    <property type="entry name" value="LIPOYLTRANSFERASE 1, MITOCHONDRIAL"/>
    <property type="match status" value="1"/>
</dbReference>
<dbReference type="PROSITE" id="PS51733">
    <property type="entry name" value="BPL_LPL_CATALYTIC"/>
    <property type="match status" value="1"/>
</dbReference>
<dbReference type="InterPro" id="IPR004562">
    <property type="entry name" value="LipoylTrfase_LipoateP_Ligase"/>
</dbReference>
<dbReference type="EMBL" id="BMAO01017291">
    <property type="protein sequence ID" value="GFR14670.1"/>
    <property type="molecule type" value="Genomic_DNA"/>
</dbReference>
<comment type="similarity">
    <text evidence="2">Belongs to the LplA family.</text>
</comment>
<name>A0A8X6J0E1_TRICU</name>
<dbReference type="Proteomes" id="UP000887116">
    <property type="component" value="Unassembled WGS sequence"/>
</dbReference>
<dbReference type="Gene3D" id="3.30.390.50">
    <property type="entry name" value="CO dehydrogenase flavoprotein, C-terminal domain"/>
    <property type="match status" value="1"/>
</dbReference>
<dbReference type="InterPro" id="IPR004143">
    <property type="entry name" value="BPL_LPL_catalytic"/>
</dbReference>
<protein>
    <submittedName>
        <fullName evidence="4">Lipoyltransferase 1, mitochondrial</fullName>
    </submittedName>
</protein>
<dbReference type="GO" id="GO:0009249">
    <property type="term" value="P:protein lipoylation"/>
    <property type="evidence" value="ECO:0007669"/>
    <property type="project" value="InterPro"/>
</dbReference>
<dbReference type="PANTHER" id="PTHR12561">
    <property type="entry name" value="LIPOATE-PROTEIN LIGASE"/>
    <property type="match status" value="1"/>
</dbReference>
<proteinExistence type="inferred from homology"/>
<evidence type="ECO:0000259" key="3">
    <source>
        <dbReference type="PROSITE" id="PS51733"/>
    </source>
</evidence>
<comment type="pathway">
    <text evidence="1">Protein modification; protein lipoylation via exogenous pathway; protein N(6)-(lipoyl)lysine from lipoate: step 2/2.</text>
</comment>
<dbReference type="Gene3D" id="3.30.930.10">
    <property type="entry name" value="Bira Bifunctional Protein, Domain 2"/>
    <property type="match status" value="2"/>
</dbReference>
<keyword evidence="5" id="KW-1185">Reference proteome</keyword>
<dbReference type="InterPro" id="IPR045864">
    <property type="entry name" value="aa-tRNA-synth_II/BPL/LPL"/>
</dbReference>
<dbReference type="AlphaFoldDB" id="A0A8X6J0E1"/>
<evidence type="ECO:0000313" key="5">
    <source>
        <dbReference type="Proteomes" id="UP000887116"/>
    </source>
</evidence>
<dbReference type="OrthoDB" id="201621at2759"/>
<comment type="caution">
    <text evidence="4">The sequence shown here is derived from an EMBL/GenBank/DDBJ whole genome shotgun (WGS) entry which is preliminary data.</text>
</comment>
<dbReference type="Pfam" id="PF21948">
    <property type="entry name" value="LplA-B_cat"/>
    <property type="match status" value="1"/>
</dbReference>
<dbReference type="GO" id="GO:0005739">
    <property type="term" value="C:mitochondrion"/>
    <property type="evidence" value="ECO:0007669"/>
    <property type="project" value="TreeGrafter"/>
</dbReference>